<evidence type="ECO:0000313" key="3">
    <source>
        <dbReference type="EMBL" id="PUE60215.1"/>
    </source>
</evidence>
<dbReference type="Gene3D" id="3.30.530.20">
    <property type="match status" value="1"/>
</dbReference>
<dbReference type="AlphaFoldDB" id="A0A315ETY7"/>
<gene>
    <name evidence="3" type="ORF">B9Z44_11925</name>
</gene>
<dbReference type="SUPFAM" id="SSF55961">
    <property type="entry name" value="Bet v1-like"/>
    <property type="match status" value="1"/>
</dbReference>
<sequence length="208" mass="23416">MGRIVLFSSDLFRGSANMPRPIEGHSMKQLWCAWMMVCTCAGAAAADDYKIKVDVTQQGNVFLTQASFYLPLSGCQSYRYLTDYDAATNIPGVVASTTTRLEARKARVERLLQERILFFPIKMRMVLEVTELPNIGTDFVQISGEAKSYKGAWRLEQDGNGTRFKYRTESEPDSILPIAVIEYFIKNRLNSSFEAMAKAGAERLKQPC</sequence>
<proteinExistence type="inferred from homology"/>
<dbReference type="PANTHER" id="PTHR34060:SF1">
    <property type="entry name" value="POLYKETIDE CYCLASE _ DEHYDRASE AND LIPID TRANSPORT PROTEIN"/>
    <property type="match status" value="1"/>
</dbReference>
<dbReference type="InterPro" id="IPR023393">
    <property type="entry name" value="START-like_dom_sf"/>
</dbReference>
<dbReference type="Proteomes" id="UP000251341">
    <property type="component" value="Unassembled WGS sequence"/>
</dbReference>
<comment type="caution">
    <text evidence="3">The sequence shown here is derived from an EMBL/GenBank/DDBJ whole genome shotgun (WGS) entry which is preliminary data.</text>
</comment>
<feature type="domain" description="Coenzyme Q-binding protein COQ10 START" evidence="2">
    <location>
        <begin position="76"/>
        <end position="189"/>
    </location>
</feature>
<reference evidence="3 4" key="1">
    <citation type="submission" date="2017-04" db="EMBL/GenBank/DDBJ databases">
        <title>Unexpected and diverse lifestyles within the genus Limnohabitans.</title>
        <authorList>
            <person name="Kasalicky V."/>
            <person name="Mehrshad M."/>
            <person name="Andrei S.-A."/>
            <person name="Salcher M."/>
            <person name="Kratochvilova H."/>
            <person name="Simek K."/>
            <person name="Ghai R."/>
        </authorList>
    </citation>
    <scope>NUCLEOTIDE SEQUENCE [LARGE SCALE GENOMIC DNA]</scope>
    <source>
        <strain evidence="3 4">MWH-C5</strain>
    </source>
</reference>
<dbReference type="InterPro" id="IPR005031">
    <property type="entry name" value="COQ10_START"/>
</dbReference>
<dbReference type="PANTHER" id="PTHR34060">
    <property type="entry name" value="POLYKETIDE CYCLASE / DEHYDRASE AND LIPID TRANSPORT PROTEIN"/>
    <property type="match status" value="1"/>
</dbReference>
<evidence type="ECO:0000313" key="4">
    <source>
        <dbReference type="Proteomes" id="UP000251341"/>
    </source>
</evidence>
<evidence type="ECO:0000256" key="1">
    <source>
        <dbReference type="ARBA" id="ARBA00008918"/>
    </source>
</evidence>
<comment type="similarity">
    <text evidence="1">Belongs to the ribosome association toxin RatA family.</text>
</comment>
<dbReference type="Pfam" id="PF03364">
    <property type="entry name" value="Polyketide_cyc"/>
    <property type="match status" value="1"/>
</dbReference>
<name>A0A315ETY7_9BURK</name>
<dbReference type="EMBL" id="NESP01000001">
    <property type="protein sequence ID" value="PUE60215.1"/>
    <property type="molecule type" value="Genomic_DNA"/>
</dbReference>
<protein>
    <recommendedName>
        <fullName evidence="2">Coenzyme Q-binding protein COQ10 START domain-containing protein</fullName>
    </recommendedName>
</protein>
<evidence type="ECO:0000259" key="2">
    <source>
        <dbReference type="Pfam" id="PF03364"/>
    </source>
</evidence>
<organism evidence="3 4">
    <name type="scientific">Limnohabitans curvus</name>
    <dbReference type="NCBI Taxonomy" id="323423"/>
    <lineage>
        <taxon>Bacteria</taxon>
        <taxon>Pseudomonadati</taxon>
        <taxon>Pseudomonadota</taxon>
        <taxon>Betaproteobacteria</taxon>
        <taxon>Burkholderiales</taxon>
        <taxon>Comamonadaceae</taxon>
        <taxon>Limnohabitans</taxon>
    </lineage>
</organism>
<keyword evidence="4" id="KW-1185">Reference proteome</keyword>
<accession>A0A315ETY7</accession>